<sequence>MFFDKPIGEGIVKRITPDADLYYAANCRLRNYISHPAISSMNAKGYYH</sequence>
<dbReference type="EMBL" id="LNQE01001458">
    <property type="protein sequence ID" value="KUG17204.1"/>
    <property type="molecule type" value="Genomic_DNA"/>
</dbReference>
<dbReference type="AlphaFoldDB" id="A0A0W8F8K4"/>
<reference evidence="1" key="1">
    <citation type="journal article" date="2015" name="Proc. Natl. Acad. Sci. U.S.A.">
        <title>Networks of energetic and metabolic interactions define dynamics in microbial communities.</title>
        <authorList>
            <person name="Embree M."/>
            <person name="Liu J.K."/>
            <person name="Al-Bassam M.M."/>
            <person name="Zengler K."/>
        </authorList>
    </citation>
    <scope>NUCLEOTIDE SEQUENCE</scope>
</reference>
<name>A0A0W8F8K4_9ZZZZ</name>
<proteinExistence type="predicted"/>
<evidence type="ECO:0000313" key="1">
    <source>
        <dbReference type="EMBL" id="KUG17204.1"/>
    </source>
</evidence>
<accession>A0A0W8F8K4</accession>
<protein>
    <submittedName>
        <fullName evidence="1">Uncharacterized protein</fullName>
    </submittedName>
</protein>
<organism evidence="1">
    <name type="scientific">hydrocarbon metagenome</name>
    <dbReference type="NCBI Taxonomy" id="938273"/>
    <lineage>
        <taxon>unclassified sequences</taxon>
        <taxon>metagenomes</taxon>
        <taxon>ecological metagenomes</taxon>
    </lineage>
</organism>
<gene>
    <name evidence="1" type="ORF">ASZ90_013111</name>
</gene>
<comment type="caution">
    <text evidence="1">The sequence shown here is derived from an EMBL/GenBank/DDBJ whole genome shotgun (WGS) entry which is preliminary data.</text>
</comment>